<accession>A4EAU0</accession>
<organism evidence="2 3">
    <name type="scientific">Collinsella aerofaciens (strain ATCC 25986 / DSM 3979 / JCM 10188 / KCTC 3647 / NCTC 11838 / VPI 1003)</name>
    <dbReference type="NCBI Taxonomy" id="411903"/>
    <lineage>
        <taxon>Bacteria</taxon>
        <taxon>Bacillati</taxon>
        <taxon>Actinomycetota</taxon>
        <taxon>Coriobacteriia</taxon>
        <taxon>Coriobacteriales</taxon>
        <taxon>Coriobacteriaceae</taxon>
        <taxon>Collinsella</taxon>
    </lineage>
</organism>
<reference evidence="2 3" key="2">
    <citation type="submission" date="2007-04" db="EMBL/GenBank/DDBJ databases">
        <authorList>
            <person name="Fulton L."/>
            <person name="Clifton S."/>
            <person name="Fulton B."/>
            <person name="Xu J."/>
            <person name="Minx P."/>
            <person name="Mardis E.R."/>
            <person name="Wilson R.K."/>
        </authorList>
    </citation>
    <scope>NUCLEOTIDE SEQUENCE [LARGE SCALE GENOMIC DNA]</scope>
    <source>
        <strain evidence="3">ATCC 25986 / DSM 3979 / JCM 10188 / KCTC 3647 / NCTC 11838 / VPI 1003</strain>
    </source>
</reference>
<sequence length="498" mass="52608">MWWFLFARTLGADLAGAAELVFVGGEGLGGKGAAGVELLGRDADLGAQAKLAAVGKARAGVGIYGRGIDRIQEALAGVHVLGNDGLGMHGTVAVDVRDGLVLVCHDLHAHLERQVLATPVLLSRGDVVIALYKAGVGARGARGLVAVNEHAVVVQHGNDRRQKRIGHSTVDQQRLGGIAHAYALGLGINDNVERLIKVGGFMHVDVAVARARLDHRHKRLAHAALDQACTAARNEYVDNAAELHELASGLAVGGLDHRHGLAREALGLERIGQQLGNHGTRVIGQRAAAQNAGVAGADADARGIGRHVGARLIHYGDQTQWHTHAGQVHAACEYTVVEHAAHGIGQLGELFQAGGHALDALGRQQQAIEQSGRGTRIARSGHIELVGGDDGVDTVAQCCGHGAHGLLALLIARRGKRGRRCLGGNGKIVDIRGYIDRHGRPFLLEVCNHGSRFAHGLARGGRIGQPETPQRTEVSHGPHHFVPRPRPLRRGPQHRRPP</sequence>
<feature type="region of interest" description="Disordered" evidence="1">
    <location>
        <begin position="458"/>
        <end position="498"/>
    </location>
</feature>
<evidence type="ECO:0000256" key="1">
    <source>
        <dbReference type="SAM" id="MobiDB-lite"/>
    </source>
</evidence>
<evidence type="ECO:0000313" key="2">
    <source>
        <dbReference type="EMBL" id="EBA39258.1"/>
    </source>
</evidence>
<dbReference type="AlphaFoldDB" id="A4EAU0"/>
<feature type="compositionally biased region" description="Basic residues" evidence="1">
    <location>
        <begin position="477"/>
        <end position="498"/>
    </location>
</feature>
<evidence type="ECO:0000313" key="3">
    <source>
        <dbReference type="Proteomes" id="UP000002979"/>
    </source>
</evidence>
<dbReference type="Proteomes" id="UP000002979">
    <property type="component" value="Unassembled WGS sequence"/>
</dbReference>
<reference evidence="2 3" key="1">
    <citation type="submission" date="2007-01" db="EMBL/GenBank/DDBJ databases">
        <title>Draft genome sequence of Collinsella aerofaciens (ATCC 25986).</title>
        <authorList>
            <person name="Sudarsanam P."/>
            <person name="Ley R."/>
            <person name="Guruge J."/>
            <person name="Turnbaugh P.J."/>
            <person name="Mahowald M."/>
            <person name="Liep D."/>
            <person name="Gordon J."/>
        </authorList>
    </citation>
    <scope>NUCLEOTIDE SEQUENCE [LARGE SCALE GENOMIC DNA]</scope>
    <source>
        <strain evidence="3">ATCC 25986 / DSM 3979 / JCM 10188 / KCTC 3647 / NCTC 11838 / VPI 1003</strain>
    </source>
</reference>
<proteinExistence type="predicted"/>
<gene>
    <name evidence="2" type="ORF">COLAER_01550</name>
</gene>
<comment type="caution">
    <text evidence="2">The sequence shown here is derived from an EMBL/GenBank/DDBJ whole genome shotgun (WGS) entry which is preliminary data.</text>
</comment>
<dbReference type="EMBL" id="AAVN02000006">
    <property type="protein sequence ID" value="EBA39258.1"/>
    <property type="molecule type" value="Genomic_DNA"/>
</dbReference>
<protein>
    <submittedName>
        <fullName evidence="2">Uncharacterized protein</fullName>
    </submittedName>
</protein>
<name>A4EAU0_COLAA</name>